<organism evidence="1 2">
    <name type="scientific">Pistacia atlantica</name>
    <dbReference type="NCBI Taxonomy" id="434234"/>
    <lineage>
        <taxon>Eukaryota</taxon>
        <taxon>Viridiplantae</taxon>
        <taxon>Streptophyta</taxon>
        <taxon>Embryophyta</taxon>
        <taxon>Tracheophyta</taxon>
        <taxon>Spermatophyta</taxon>
        <taxon>Magnoliopsida</taxon>
        <taxon>eudicotyledons</taxon>
        <taxon>Gunneridae</taxon>
        <taxon>Pentapetalae</taxon>
        <taxon>rosids</taxon>
        <taxon>malvids</taxon>
        <taxon>Sapindales</taxon>
        <taxon>Anacardiaceae</taxon>
        <taxon>Pistacia</taxon>
    </lineage>
</organism>
<proteinExistence type="predicted"/>
<comment type="caution">
    <text evidence="1">The sequence shown here is derived from an EMBL/GenBank/DDBJ whole genome shotgun (WGS) entry which is preliminary data.</text>
</comment>
<sequence>MVGEMASSETANEEVCFELPAPSGWKKKLVFSPLYFYFLTCKEFGLYCFIREGFAVYLTVGIHVEK</sequence>
<name>A0ACC1AUZ4_9ROSI</name>
<accession>A0ACC1AUZ4</accession>
<gene>
    <name evidence="1" type="ORF">Patl1_13073</name>
</gene>
<protein>
    <submittedName>
        <fullName evidence="1">Uncharacterized protein</fullName>
    </submittedName>
</protein>
<evidence type="ECO:0000313" key="2">
    <source>
        <dbReference type="Proteomes" id="UP001164250"/>
    </source>
</evidence>
<keyword evidence="2" id="KW-1185">Reference proteome</keyword>
<evidence type="ECO:0000313" key="1">
    <source>
        <dbReference type="EMBL" id="KAJ0090515.1"/>
    </source>
</evidence>
<dbReference type="EMBL" id="CM047904">
    <property type="protein sequence ID" value="KAJ0090515.1"/>
    <property type="molecule type" value="Genomic_DNA"/>
</dbReference>
<dbReference type="Proteomes" id="UP001164250">
    <property type="component" value="Chromosome 8"/>
</dbReference>
<reference evidence="2" key="1">
    <citation type="journal article" date="2023" name="G3 (Bethesda)">
        <title>Genome assembly and association tests identify interacting loci associated with vigor, precocity, and sex in interspecific pistachio rootstocks.</title>
        <authorList>
            <person name="Palmer W."/>
            <person name="Jacygrad E."/>
            <person name="Sagayaradj S."/>
            <person name="Cavanaugh K."/>
            <person name="Han R."/>
            <person name="Bertier L."/>
            <person name="Beede B."/>
            <person name="Kafkas S."/>
            <person name="Golino D."/>
            <person name="Preece J."/>
            <person name="Michelmore R."/>
        </authorList>
    </citation>
    <scope>NUCLEOTIDE SEQUENCE [LARGE SCALE GENOMIC DNA]</scope>
</reference>